<keyword evidence="12" id="KW-1185">Reference proteome</keyword>
<reference evidence="12" key="1">
    <citation type="journal article" date="2015" name="BMC Genomics">
        <title>Genomic and transcriptomic analysis of the endophytic fungus Pestalotiopsis fici reveals its lifestyle and high potential for synthesis of natural products.</title>
        <authorList>
            <person name="Wang X."/>
            <person name="Zhang X."/>
            <person name="Liu L."/>
            <person name="Xiang M."/>
            <person name="Wang W."/>
            <person name="Sun X."/>
            <person name="Che Y."/>
            <person name="Guo L."/>
            <person name="Liu G."/>
            <person name="Guo L."/>
            <person name="Wang C."/>
            <person name="Yin W.B."/>
            <person name="Stadler M."/>
            <person name="Zhang X."/>
            <person name="Liu X."/>
        </authorList>
    </citation>
    <scope>NUCLEOTIDE SEQUENCE [LARGE SCALE GENOMIC DNA]</scope>
    <source>
        <strain evidence="12">W106-1 / CGMCC3.15140</strain>
    </source>
</reference>
<accession>W3WY26</accession>
<feature type="region of interest" description="Disordered" evidence="9">
    <location>
        <begin position="381"/>
        <end position="418"/>
    </location>
</feature>
<proteinExistence type="predicted"/>
<evidence type="ECO:0000313" key="11">
    <source>
        <dbReference type="EMBL" id="ETS77786.1"/>
    </source>
</evidence>
<dbReference type="PANTHER" id="PTHR11685">
    <property type="entry name" value="RBR FAMILY RING FINGER AND IBR DOMAIN-CONTAINING"/>
    <property type="match status" value="1"/>
</dbReference>
<keyword evidence="5" id="KW-0677">Repeat</keyword>
<gene>
    <name evidence="11" type="ORF">PFICI_09848</name>
</gene>
<dbReference type="OMA" id="INRRCEA"/>
<feature type="domain" description="RING-type" evidence="10">
    <location>
        <begin position="178"/>
        <end position="366"/>
    </location>
</feature>
<evidence type="ECO:0000256" key="8">
    <source>
        <dbReference type="ARBA" id="ARBA00022833"/>
    </source>
</evidence>
<dbReference type="Pfam" id="PF01485">
    <property type="entry name" value="IBR"/>
    <property type="match status" value="2"/>
</dbReference>
<dbReference type="HOGENOM" id="CLU_022048_7_1_1"/>
<dbReference type="GeneID" id="19274861"/>
<dbReference type="OrthoDB" id="10009520at2759"/>
<feature type="region of interest" description="Disordered" evidence="9">
    <location>
        <begin position="74"/>
        <end position="93"/>
    </location>
</feature>
<dbReference type="InterPro" id="IPR044066">
    <property type="entry name" value="TRIAD_supradom"/>
</dbReference>
<evidence type="ECO:0000256" key="1">
    <source>
        <dbReference type="ARBA" id="ARBA00001798"/>
    </source>
</evidence>
<evidence type="ECO:0000256" key="5">
    <source>
        <dbReference type="ARBA" id="ARBA00022737"/>
    </source>
</evidence>
<name>W3WY26_PESFW</name>
<organism evidence="11 12">
    <name type="scientific">Pestalotiopsis fici (strain W106-1 / CGMCC3.15140)</name>
    <dbReference type="NCBI Taxonomy" id="1229662"/>
    <lineage>
        <taxon>Eukaryota</taxon>
        <taxon>Fungi</taxon>
        <taxon>Dikarya</taxon>
        <taxon>Ascomycota</taxon>
        <taxon>Pezizomycotina</taxon>
        <taxon>Sordariomycetes</taxon>
        <taxon>Xylariomycetidae</taxon>
        <taxon>Amphisphaeriales</taxon>
        <taxon>Sporocadaceae</taxon>
        <taxon>Pestalotiopsis</taxon>
    </lineage>
</organism>
<keyword evidence="6" id="KW-0863">Zinc-finger</keyword>
<dbReference type="AlphaFoldDB" id="W3WY26"/>
<dbReference type="InterPro" id="IPR002867">
    <property type="entry name" value="IBR_dom"/>
</dbReference>
<dbReference type="Gene3D" id="1.20.120.1750">
    <property type="match status" value="1"/>
</dbReference>
<feature type="compositionally biased region" description="Acidic residues" evidence="9">
    <location>
        <begin position="141"/>
        <end position="160"/>
    </location>
</feature>
<keyword evidence="7" id="KW-0833">Ubl conjugation pathway</keyword>
<dbReference type="Proteomes" id="UP000030651">
    <property type="component" value="Unassembled WGS sequence"/>
</dbReference>
<evidence type="ECO:0000256" key="6">
    <source>
        <dbReference type="ARBA" id="ARBA00022771"/>
    </source>
</evidence>
<dbReference type="CDD" id="cd20335">
    <property type="entry name" value="BRcat_RBR"/>
    <property type="match status" value="1"/>
</dbReference>
<sequence>MSQMGNENAALVIRLLLEDCEEALSATVGKGKQVVGTETDQHVALDLHLQEINLLQEFAADRRMARSVQQAIRSDGPALSISQEEERRAENDHSLSIAVSQGATPSTLEADLNAQRTIDDDDDEFIEKLLYIYVDGIEEIAADDDPEEGHDTDGDSDVADLPESSAWAASRDKRKARPTRNCVACGNHKHFADVARAPCGDEYCRECLSRLFRDAMIDESLFPPRCCRLPIPLERNRLFLSADLCRQFRKKAIEFSTPNRTYCHSSECAQFIPRENCSENTAVCDACGLRTCTTCKSAEHGGDCPNDGPLQQVIELAREQNWQRCQNCWGMVELNTGCNHITCRCGFQFCYVCGAQWKTCHCDQWDERRLYERANEIDARDRGHDDIVPEGPVLPRQEADDNLPAPIEDDAQEHPAEPNAHEPAILDTSQAPSVVGEVMTTYENFVPQLNPSNNGNTARHRDRQQRLESLMQRLRYNHECSHDRWSNRPGPRRLQGYGLSPL</sequence>
<feature type="compositionally biased region" description="Basic and acidic residues" evidence="9">
    <location>
        <begin position="84"/>
        <end position="93"/>
    </location>
</feature>
<dbReference type="SUPFAM" id="SSF57850">
    <property type="entry name" value="RING/U-box"/>
    <property type="match status" value="1"/>
</dbReference>
<keyword evidence="4" id="KW-0479">Metal-binding</keyword>
<dbReference type="GO" id="GO:0061630">
    <property type="term" value="F:ubiquitin protein ligase activity"/>
    <property type="evidence" value="ECO:0007669"/>
    <property type="project" value="UniProtKB-EC"/>
</dbReference>
<dbReference type="KEGG" id="pfy:PFICI_09848"/>
<evidence type="ECO:0000256" key="4">
    <source>
        <dbReference type="ARBA" id="ARBA00022723"/>
    </source>
</evidence>
<dbReference type="EC" id="2.3.2.31" evidence="2"/>
<dbReference type="InParanoid" id="W3WY26"/>
<dbReference type="EMBL" id="KI912115">
    <property type="protein sequence ID" value="ETS77786.1"/>
    <property type="molecule type" value="Genomic_DNA"/>
</dbReference>
<keyword evidence="3" id="KW-0808">Transferase</keyword>
<evidence type="ECO:0000256" key="7">
    <source>
        <dbReference type="ARBA" id="ARBA00022786"/>
    </source>
</evidence>
<protein>
    <recommendedName>
        <fullName evidence="2">RBR-type E3 ubiquitin transferase</fullName>
        <ecNumber evidence="2">2.3.2.31</ecNumber>
    </recommendedName>
</protein>
<feature type="region of interest" description="Disordered" evidence="9">
    <location>
        <begin position="481"/>
        <end position="502"/>
    </location>
</feature>
<dbReference type="CDD" id="cd22584">
    <property type="entry name" value="Rcat_RBR_unk"/>
    <property type="match status" value="1"/>
</dbReference>
<dbReference type="RefSeq" id="XP_007836620.1">
    <property type="nucleotide sequence ID" value="XM_007838429.1"/>
</dbReference>
<dbReference type="GO" id="GO:0008270">
    <property type="term" value="F:zinc ion binding"/>
    <property type="evidence" value="ECO:0007669"/>
    <property type="project" value="UniProtKB-KW"/>
</dbReference>
<dbReference type="eggNOG" id="KOG1812">
    <property type="taxonomic scope" value="Eukaryota"/>
</dbReference>
<dbReference type="GO" id="GO:0016567">
    <property type="term" value="P:protein ubiquitination"/>
    <property type="evidence" value="ECO:0007669"/>
    <property type="project" value="InterPro"/>
</dbReference>
<comment type="catalytic activity">
    <reaction evidence="1">
        <text>[E2 ubiquitin-conjugating enzyme]-S-ubiquitinyl-L-cysteine + [acceptor protein]-L-lysine = [E2 ubiquitin-conjugating enzyme]-L-cysteine + [acceptor protein]-N(6)-ubiquitinyl-L-lysine.</text>
        <dbReference type="EC" id="2.3.2.31"/>
    </reaction>
</comment>
<dbReference type="PROSITE" id="PS51873">
    <property type="entry name" value="TRIAD"/>
    <property type="match status" value="1"/>
</dbReference>
<keyword evidence="8" id="KW-0862">Zinc</keyword>
<evidence type="ECO:0000256" key="3">
    <source>
        <dbReference type="ARBA" id="ARBA00022679"/>
    </source>
</evidence>
<evidence type="ECO:0000313" key="12">
    <source>
        <dbReference type="Proteomes" id="UP000030651"/>
    </source>
</evidence>
<evidence type="ECO:0000256" key="2">
    <source>
        <dbReference type="ARBA" id="ARBA00012251"/>
    </source>
</evidence>
<evidence type="ECO:0000259" key="10">
    <source>
        <dbReference type="PROSITE" id="PS51873"/>
    </source>
</evidence>
<dbReference type="InterPro" id="IPR031127">
    <property type="entry name" value="E3_UB_ligase_RBR"/>
</dbReference>
<feature type="region of interest" description="Disordered" evidence="9">
    <location>
        <begin position="141"/>
        <end position="172"/>
    </location>
</feature>
<evidence type="ECO:0000256" key="9">
    <source>
        <dbReference type="SAM" id="MobiDB-lite"/>
    </source>
</evidence>